<proteinExistence type="predicted"/>
<dbReference type="InterPro" id="IPR000555">
    <property type="entry name" value="JAMM/MPN+_dom"/>
</dbReference>
<evidence type="ECO:0000259" key="1">
    <source>
        <dbReference type="PROSITE" id="PS50249"/>
    </source>
</evidence>
<protein>
    <submittedName>
        <fullName evidence="2">Eukaryotic translation initiation factor 3 subunit F</fullName>
    </submittedName>
</protein>
<dbReference type="Gene3D" id="3.40.140.10">
    <property type="entry name" value="Cytidine Deaminase, domain 2"/>
    <property type="match status" value="1"/>
</dbReference>
<sequence length="331" mass="36736">MTTSYMHLVRPNVSAPAASSAASSCNVKIHTSALFQILEILSKQVLSNNSSGTSSKRIIGTLLGLRSDDGSEFEVRDAFMVTCTETGDSIAIDEQTHKQMYQLYKKAHPKESVLGWFGSSNQVDSTTALIHDFYSKGSDRSFPYPAIYLNVDYQSEQDLKLPELTTYIGAAIAGQNNGPTRIGWKLINQTSSYVFTPIPNQVITKSITEKLALNKLNEIGPAQNELLLSSSDSSKQLNHLTLQLQAVGLTIESLLNYIKEHKNGNDDDSIDLLRLLSNNLLNRPQRLSNLEELESKFKAYNQDVIMIEYLTKAVKEQIELSARLTAEADKK</sequence>
<keyword evidence="2" id="KW-0648">Protein biosynthesis</keyword>
<gene>
    <name evidence="2" type="ORF">CLIB1423_01S06128</name>
</gene>
<evidence type="ECO:0000313" key="2">
    <source>
        <dbReference type="EMBL" id="CAH2350262.1"/>
    </source>
</evidence>
<dbReference type="GO" id="GO:0003743">
    <property type="term" value="F:translation initiation factor activity"/>
    <property type="evidence" value="ECO:0007669"/>
    <property type="project" value="UniProtKB-KW"/>
</dbReference>
<dbReference type="AlphaFoldDB" id="A0A9P0VW96"/>
<organism evidence="2 3">
    <name type="scientific">[Candida] railenensis</name>
    <dbReference type="NCBI Taxonomy" id="45579"/>
    <lineage>
        <taxon>Eukaryota</taxon>
        <taxon>Fungi</taxon>
        <taxon>Dikarya</taxon>
        <taxon>Ascomycota</taxon>
        <taxon>Saccharomycotina</taxon>
        <taxon>Pichiomycetes</taxon>
        <taxon>Debaryomycetaceae</taxon>
        <taxon>Kurtzmaniella</taxon>
    </lineage>
</organism>
<dbReference type="PROSITE" id="PS50249">
    <property type="entry name" value="MPN"/>
    <property type="match status" value="1"/>
</dbReference>
<dbReference type="OrthoDB" id="25498at2759"/>
<dbReference type="EMBL" id="CAKXYY010000001">
    <property type="protein sequence ID" value="CAH2350262.1"/>
    <property type="molecule type" value="Genomic_DNA"/>
</dbReference>
<dbReference type="InterPro" id="IPR037518">
    <property type="entry name" value="MPN"/>
</dbReference>
<dbReference type="Pfam" id="PF01398">
    <property type="entry name" value="JAB"/>
    <property type="match status" value="1"/>
</dbReference>
<dbReference type="Proteomes" id="UP000837801">
    <property type="component" value="Unassembled WGS sequence"/>
</dbReference>
<name>A0A9P0VW96_9ASCO</name>
<keyword evidence="3" id="KW-1185">Reference proteome</keyword>
<feature type="domain" description="MPN" evidence="1">
    <location>
        <begin position="27"/>
        <end position="168"/>
    </location>
</feature>
<dbReference type="GO" id="GO:0031369">
    <property type="term" value="F:translation initiation factor binding"/>
    <property type="evidence" value="ECO:0007669"/>
    <property type="project" value="TreeGrafter"/>
</dbReference>
<evidence type="ECO:0000313" key="3">
    <source>
        <dbReference type="Proteomes" id="UP000837801"/>
    </source>
</evidence>
<dbReference type="GO" id="GO:0071541">
    <property type="term" value="C:eukaryotic translation initiation factor 3 complex, eIF3m"/>
    <property type="evidence" value="ECO:0007669"/>
    <property type="project" value="TreeGrafter"/>
</dbReference>
<accession>A0A9P0VW96</accession>
<comment type="caution">
    <text evidence="2">The sequence shown here is derived from an EMBL/GenBank/DDBJ whole genome shotgun (WGS) entry which is preliminary data.</text>
</comment>
<reference evidence="2" key="1">
    <citation type="submission" date="2022-03" db="EMBL/GenBank/DDBJ databases">
        <authorList>
            <person name="Legras J.-L."/>
            <person name="Devillers H."/>
            <person name="Grondin C."/>
        </authorList>
    </citation>
    <scope>NUCLEOTIDE SEQUENCE</scope>
    <source>
        <strain evidence="2">CLIB 1423</strain>
    </source>
</reference>
<dbReference type="PANTHER" id="PTHR10540:SF6">
    <property type="entry name" value="EUKARYOTIC TRANSLATION INITIATION FACTOR 3 SUBUNIT F"/>
    <property type="match status" value="1"/>
</dbReference>
<keyword evidence="2" id="KW-0396">Initiation factor</keyword>
<dbReference type="GO" id="GO:0008237">
    <property type="term" value="F:metallopeptidase activity"/>
    <property type="evidence" value="ECO:0007669"/>
    <property type="project" value="InterPro"/>
</dbReference>
<dbReference type="PANTHER" id="PTHR10540">
    <property type="entry name" value="EUKARYOTIC TRANSLATION INITIATION FACTOR 3 SUBUNIT F-RELATED"/>
    <property type="match status" value="1"/>
</dbReference>